<organism evidence="6">
    <name type="scientific">marine sediment metagenome</name>
    <dbReference type="NCBI Taxonomy" id="412755"/>
    <lineage>
        <taxon>unclassified sequences</taxon>
        <taxon>metagenomes</taxon>
        <taxon>ecological metagenomes</taxon>
    </lineage>
</organism>
<dbReference type="PANTHER" id="PTHR43359">
    <property type="entry name" value="FORMATE HYDROGENLYASE SUBUNIT 4"/>
    <property type="match status" value="1"/>
</dbReference>
<sequence>MNPSEIVIWFIGAGLGTLLLGLLLKWVDRKVTARVQWRVGPPWYQPMVDIIKLMGKETLMPVTARGTGFLLAPVIALATMAVAATILWRSLWDPSSPFLGDLIVVIYLLAIPALMTMLGASASGSPHASVGASREMKLLLSYELPMFLAILVAVARSGWTFQLGGLVTAQAQTGPVVFSISGALAMLIAIICMQAKLGLVPFDVAEAECEIMSGVYVEYSGPALANWLMTRAMMLAVMPLLLVEVFWGGLYRQAWWGFLSFLGRYVLLVVLVVLIRNTNPRLRIDQTMKVFWFGLTPVAIVALVLALIGQAEGIAWL</sequence>
<keyword evidence="3 5" id="KW-1133">Transmembrane helix</keyword>
<gene>
    <name evidence="6" type="ORF">LCGC14_0162060</name>
</gene>
<dbReference type="InterPro" id="IPR052561">
    <property type="entry name" value="ComplexI_Subunit1"/>
</dbReference>
<keyword evidence="2 5" id="KW-0812">Transmembrane</keyword>
<dbReference type="PROSITE" id="PS00668">
    <property type="entry name" value="COMPLEX1_ND1_2"/>
    <property type="match status" value="1"/>
</dbReference>
<dbReference type="InterPro" id="IPR018086">
    <property type="entry name" value="NADH_UbQ_OxRdtase_su1_CS"/>
</dbReference>
<feature type="transmembrane region" description="Helical" evidence="5">
    <location>
        <begin position="232"/>
        <end position="250"/>
    </location>
</feature>
<feature type="transmembrane region" description="Helical" evidence="5">
    <location>
        <begin position="290"/>
        <end position="311"/>
    </location>
</feature>
<evidence type="ECO:0000256" key="2">
    <source>
        <dbReference type="ARBA" id="ARBA00022692"/>
    </source>
</evidence>
<evidence type="ECO:0000313" key="6">
    <source>
        <dbReference type="EMBL" id="KKN96956.1"/>
    </source>
</evidence>
<reference evidence="6" key="1">
    <citation type="journal article" date="2015" name="Nature">
        <title>Complex archaea that bridge the gap between prokaryotes and eukaryotes.</title>
        <authorList>
            <person name="Spang A."/>
            <person name="Saw J.H."/>
            <person name="Jorgensen S.L."/>
            <person name="Zaremba-Niedzwiedzka K."/>
            <person name="Martijn J."/>
            <person name="Lind A.E."/>
            <person name="van Eijk R."/>
            <person name="Schleper C."/>
            <person name="Guy L."/>
            <person name="Ettema T.J."/>
        </authorList>
    </citation>
    <scope>NUCLEOTIDE SEQUENCE</scope>
</reference>
<keyword evidence="4 5" id="KW-0472">Membrane</keyword>
<dbReference type="AlphaFoldDB" id="A0A0F9XD61"/>
<dbReference type="GO" id="GO:0005886">
    <property type="term" value="C:plasma membrane"/>
    <property type="evidence" value="ECO:0007669"/>
    <property type="project" value="TreeGrafter"/>
</dbReference>
<feature type="transmembrane region" description="Helical" evidence="5">
    <location>
        <begin position="98"/>
        <end position="118"/>
    </location>
</feature>
<evidence type="ECO:0000256" key="5">
    <source>
        <dbReference type="SAM" id="Phobius"/>
    </source>
</evidence>
<feature type="transmembrane region" description="Helical" evidence="5">
    <location>
        <begin position="139"/>
        <end position="159"/>
    </location>
</feature>
<feature type="transmembrane region" description="Helical" evidence="5">
    <location>
        <begin position="256"/>
        <end position="278"/>
    </location>
</feature>
<comment type="subcellular location">
    <subcellularLocation>
        <location evidence="1">Membrane</location>
        <topology evidence="1">Multi-pass membrane protein</topology>
    </subcellularLocation>
</comment>
<name>A0A0F9XD61_9ZZZZ</name>
<protein>
    <recommendedName>
        <fullName evidence="7">NADH-quinone oxidoreductase subunit H</fullName>
    </recommendedName>
</protein>
<comment type="caution">
    <text evidence="6">The sequence shown here is derived from an EMBL/GenBank/DDBJ whole genome shotgun (WGS) entry which is preliminary data.</text>
</comment>
<dbReference type="EMBL" id="LAZR01000061">
    <property type="protein sequence ID" value="KKN96956.1"/>
    <property type="molecule type" value="Genomic_DNA"/>
</dbReference>
<proteinExistence type="predicted"/>
<accession>A0A0F9XD61</accession>
<evidence type="ECO:0008006" key="7">
    <source>
        <dbReference type="Google" id="ProtNLM"/>
    </source>
</evidence>
<dbReference type="PANTHER" id="PTHR43359:SF1">
    <property type="entry name" value="FORMATE HYDROGENLYASE SUBUNIT 4-RELATED"/>
    <property type="match status" value="1"/>
</dbReference>
<dbReference type="InterPro" id="IPR001694">
    <property type="entry name" value="NADH_UbQ_OxRdtase_su1/FPO"/>
</dbReference>
<evidence type="ECO:0000256" key="3">
    <source>
        <dbReference type="ARBA" id="ARBA00022989"/>
    </source>
</evidence>
<evidence type="ECO:0000256" key="4">
    <source>
        <dbReference type="ARBA" id="ARBA00023136"/>
    </source>
</evidence>
<feature type="transmembrane region" description="Helical" evidence="5">
    <location>
        <begin position="69"/>
        <end position="92"/>
    </location>
</feature>
<feature type="transmembrane region" description="Helical" evidence="5">
    <location>
        <begin position="6"/>
        <end position="24"/>
    </location>
</feature>
<feature type="transmembrane region" description="Helical" evidence="5">
    <location>
        <begin position="171"/>
        <end position="192"/>
    </location>
</feature>
<dbReference type="Pfam" id="PF00146">
    <property type="entry name" value="NADHdh"/>
    <property type="match status" value="1"/>
</dbReference>
<evidence type="ECO:0000256" key="1">
    <source>
        <dbReference type="ARBA" id="ARBA00004141"/>
    </source>
</evidence>